<accession>A0ABY7KFN6</accession>
<dbReference type="NCBIfam" id="NF046120">
    <property type="entry name" value="lipo_SCO0607"/>
    <property type="match status" value="1"/>
</dbReference>
<organism evidence="2 3">
    <name type="scientific">Streptomyces cinnabarinus</name>
    <dbReference type="NCBI Taxonomy" id="67287"/>
    <lineage>
        <taxon>Bacteria</taxon>
        <taxon>Bacillati</taxon>
        <taxon>Actinomycetota</taxon>
        <taxon>Actinomycetes</taxon>
        <taxon>Kitasatosporales</taxon>
        <taxon>Streptomycetaceae</taxon>
        <taxon>Streptomyces</taxon>
    </lineage>
</organism>
<feature type="signal peptide" evidence="1">
    <location>
        <begin position="1"/>
        <end position="22"/>
    </location>
</feature>
<evidence type="ECO:0000313" key="2">
    <source>
        <dbReference type="EMBL" id="WAZ23340.1"/>
    </source>
</evidence>
<reference evidence="2" key="1">
    <citation type="submission" date="2022-12" db="EMBL/GenBank/DDBJ databases">
        <authorList>
            <person name="Ruckert C."/>
            <person name="Busche T."/>
            <person name="Kalinowski J."/>
            <person name="Wittmann C."/>
        </authorList>
    </citation>
    <scope>NUCLEOTIDE SEQUENCE</scope>
    <source>
        <strain evidence="2">DSM 40467</strain>
    </source>
</reference>
<keyword evidence="1" id="KW-0732">Signal</keyword>
<protein>
    <recommendedName>
        <fullName evidence="4">Lipoprotein</fullName>
    </recommendedName>
</protein>
<feature type="chain" id="PRO_5047116109" description="Lipoprotein" evidence="1">
    <location>
        <begin position="23"/>
        <end position="99"/>
    </location>
</feature>
<keyword evidence="3" id="KW-1185">Reference proteome</keyword>
<sequence>MPKPRRFQTLAAALVAAAAAVALTGCSGWEYTENICNSGEYPVLQVNGTGSACTPDDEEPADGYARYPEGKVPEQVDDKWDVYWRTHTLDEKGDIVPAS</sequence>
<dbReference type="Proteomes" id="UP001164439">
    <property type="component" value="Chromosome"/>
</dbReference>
<evidence type="ECO:0008006" key="4">
    <source>
        <dbReference type="Google" id="ProtNLM"/>
    </source>
</evidence>
<dbReference type="InterPro" id="IPR058119">
    <property type="entry name" value="SCO0607-like"/>
</dbReference>
<gene>
    <name evidence="2" type="ORF">STRCI_004677</name>
</gene>
<name>A0ABY7KFN6_9ACTN</name>
<proteinExistence type="predicted"/>
<evidence type="ECO:0000256" key="1">
    <source>
        <dbReference type="SAM" id="SignalP"/>
    </source>
</evidence>
<dbReference type="EMBL" id="CP114413">
    <property type="protein sequence ID" value="WAZ23340.1"/>
    <property type="molecule type" value="Genomic_DNA"/>
</dbReference>
<evidence type="ECO:0000313" key="3">
    <source>
        <dbReference type="Proteomes" id="UP001164439"/>
    </source>
</evidence>
<dbReference type="RefSeq" id="WP_269660918.1">
    <property type="nucleotide sequence ID" value="NZ_CP114413.1"/>
</dbReference>
<dbReference type="PROSITE" id="PS51257">
    <property type="entry name" value="PROKAR_LIPOPROTEIN"/>
    <property type="match status" value="1"/>
</dbReference>